<keyword evidence="3" id="KW-1185">Reference proteome</keyword>
<dbReference type="AlphaFoldDB" id="A0A0A3II78"/>
<keyword evidence="1" id="KW-0812">Transmembrane</keyword>
<dbReference type="Proteomes" id="UP000030437">
    <property type="component" value="Unassembled WGS sequence"/>
</dbReference>
<keyword evidence="1" id="KW-0472">Membrane</keyword>
<dbReference type="RefSeq" id="WP_036155202.1">
    <property type="nucleotide sequence ID" value="NZ_AVCX01000005.1"/>
</dbReference>
<feature type="transmembrane region" description="Helical" evidence="1">
    <location>
        <begin position="63"/>
        <end position="85"/>
    </location>
</feature>
<comment type="caution">
    <text evidence="2">The sequence shown here is derived from an EMBL/GenBank/DDBJ whole genome shotgun (WGS) entry which is preliminary data.</text>
</comment>
<evidence type="ECO:0000313" key="3">
    <source>
        <dbReference type="Proteomes" id="UP000030437"/>
    </source>
</evidence>
<feature type="transmembrane region" description="Helical" evidence="1">
    <location>
        <begin position="7"/>
        <end position="26"/>
    </location>
</feature>
<proteinExistence type="predicted"/>
<gene>
    <name evidence="2" type="ORF">CD32_12905</name>
</gene>
<evidence type="ECO:0000313" key="2">
    <source>
        <dbReference type="EMBL" id="KGR84476.1"/>
    </source>
</evidence>
<organism evidence="2 3">
    <name type="scientific">Lysinibacillus odysseyi 34hs-1 = NBRC 100172</name>
    <dbReference type="NCBI Taxonomy" id="1220589"/>
    <lineage>
        <taxon>Bacteria</taxon>
        <taxon>Bacillati</taxon>
        <taxon>Bacillota</taxon>
        <taxon>Bacilli</taxon>
        <taxon>Bacillales</taxon>
        <taxon>Bacillaceae</taxon>
        <taxon>Lysinibacillus</taxon>
    </lineage>
</organism>
<accession>A0A0A3II78</accession>
<feature type="transmembrane region" description="Helical" evidence="1">
    <location>
        <begin position="105"/>
        <end position="131"/>
    </location>
</feature>
<protein>
    <submittedName>
        <fullName evidence="2">Uncharacterized protein</fullName>
    </submittedName>
</protein>
<keyword evidence="1" id="KW-1133">Transmembrane helix</keyword>
<name>A0A0A3II78_9BACI</name>
<feature type="transmembrane region" description="Helical" evidence="1">
    <location>
        <begin position="38"/>
        <end position="56"/>
    </location>
</feature>
<dbReference type="EMBL" id="JPVP01000056">
    <property type="protein sequence ID" value="KGR84476.1"/>
    <property type="molecule type" value="Genomic_DNA"/>
</dbReference>
<reference evidence="2 3" key="1">
    <citation type="submission" date="2014-02" db="EMBL/GenBank/DDBJ databases">
        <title>Draft genome sequence of Lysinibacillus odysseyi NBRC 100172.</title>
        <authorList>
            <person name="Zhang F."/>
            <person name="Wang G."/>
            <person name="Zhang L."/>
        </authorList>
    </citation>
    <scope>NUCLEOTIDE SEQUENCE [LARGE SCALE GENOMIC DNA]</scope>
    <source>
        <strain evidence="2 3">NBRC 100172</strain>
    </source>
</reference>
<evidence type="ECO:0000256" key="1">
    <source>
        <dbReference type="SAM" id="Phobius"/>
    </source>
</evidence>
<sequence length="146" mass="17028">MIKHSTILTVGLINLIGLCLFQWYVASLLNDGMGLTNFHLFIPLILVGMNMLLWFVGQKIQFYQYWLLLYAGYAFSILLFYTVLYMDIDAAAGEGLPPGEVYWDLFLFVFIYAFMQLIIFCFLHIVTYILYRLFKKLFLLSVNSSL</sequence>